<dbReference type="RefSeq" id="WP_408082699.1">
    <property type="nucleotide sequence ID" value="NZ_JBELQA010000010.1"/>
</dbReference>
<sequence length="258" mass="29027">MIKISIIGSGNVAQHLITTFLHLEELSNDVALIQVFSRKKENLSQLLSPQKIVTEFNNLLEADLYIIAVSDDAIENVSAQLPFRNRLVVHTSGSVPVTQLNSNNRRGVFYPLQTFTKGKTISFRNIPICLEAENTFDYQVLNKVARLISDKVYAINSEQRKALHVAAVFVNNFTNHLYAIGNEICIENQIPFDILKPLMQETADKVMTILPNEAQTGPAVRNDKKTIAAHEAFLINNENQLKLYKTLTQSIQHNGKKL</sequence>
<evidence type="ECO:0000259" key="1">
    <source>
        <dbReference type="Pfam" id="PF03807"/>
    </source>
</evidence>
<gene>
    <name evidence="3" type="ORF">ABS764_15475</name>
</gene>
<reference evidence="3 4" key="1">
    <citation type="submission" date="2024-06" db="EMBL/GenBank/DDBJ databases">
        <authorList>
            <person name="Kaempfer P."/>
            <person name="Viver T."/>
        </authorList>
    </citation>
    <scope>NUCLEOTIDE SEQUENCE [LARGE SCALE GENOMIC DNA]</scope>
    <source>
        <strain evidence="3 4">ST-87</strain>
    </source>
</reference>
<dbReference type="Gene3D" id="3.40.50.720">
    <property type="entry name" value="NAD(P)-binding Rossmann-like Domain"/>
    <property type="match status" value="1"/>
</dbReference>
<organism evidence="3 4">
    <name type="scientific">Flavobacterium plantiphilum</name>
    <dbReference type="NCBI Taxonomy" id="3163297"/>
    <lineage>
        <taxon>Bacteria</taxon>
        <taxon>Pseudomonadati</taxon>
        <taxon>Bacteroidota</taxon>
        <taxon>Flavobacteriia</taxon>
        <taxon>Flavobacteriales</taxon>
        <taxon>Flavobacteriaceae</taxon>
        <taxon>Flavobacterium</taxon>
    </lineage>
</organism>
<dbReference type="Gene3D" id="1.10.1040.20">
    <property type="entry name" value="ProC-like, C-terminal domain"/>
    <property type="match status" value="1"/>
</dbReference>
<dbReference type="PANTHER" id="PTHR40459">
    <property type="entry name" value="CONSERVED HYPOTHETICAL ALANINE AND LEUCINE RICH PROTEIN"/>
    <property type="match status" value="1"/>
</dbReference>
<dbReference type="Pfam" id="PF10728">
    <property type="entry name" value="DUF2520"/>
    <property type="match status" value="1"/>
</dbReference>
<proteinExistence type="predicted"/>
<dbReference type="InterPro" id="IPR008927">
    <property type="entry name" value="6-PGluconate_DH-like_C_sf"/>
</dbReference>
<dbReference type="EMBL" id="JBELQA010000010">
    <property type="protein sequence ID" value="MFL9832251.1"/>
    <property type="molecule type" value="Genomic_DNA"/>
</dbReference>
<dbReference type="SUPFAM" id="SSF48179">
    <property type="entry name" value="6-phosphogluconate dehydrogenase C-terminal domain-like"/>
    <property type="match status" value="1"/>
</dbReference>
<evidence type="ECO:0000313" key="4">
    <source>
        <dbReference type="Proteomes" id="UP001629260"/>
    </source>
</evidence>
<keyword evidence="4" id="KW-1185">Reference proteome</keyword>
<dbReference type="SUPFAM" id="SSF51735">
    <property type="entry name" value="NAD(P)-binding Rossmann-fold domains"/>
    <property type="match status" value="1"/>
</dbReference>
<name>A0ABW8XWH2_9FLAO</name>
<dbReference type="InterPro" id="IPR028939">
    <property type="entry name" value="P5C_Rdtase_cat_N"/>
</dbReference>
<evidence type="ECO:0000313" key="3">
    <source>
        <dbReference type="EMBL" id="MFL9832251.1"/>
    </source>
</evidence>
<dbReference type="InterPro" id="IPR036291">
    <property type="entry name" value="NAD(P)-bd_dom_sf"/>
</dbReference>
<accession>A0ABW8XWH2</accession>
<dbReference type="InterPro" id="IPR037108">
    <property type="entry name" value="TM1727-like_C_sf"/>
</dbReference>
<feature type="domain" description="Pyrroline-5-carboxylate reductase catalytic N-terminal" evidence="1">
    <location>
        <begin position="3"/>
        <end position="90"/>
    </location>
</feature>
<feature type="domain" description="DUF2520" evidence="2">
    <location>
        <begin position="126"/>
        <end position="251"/>
    </location>
</feature>
<comment type="caution">
    <text evidence="3">The sequence shown here is derived from an EMBL/GenBank/DDBJ whole genome shotgun (WGS) entry which is preliminary data.</text>
</comment>
<dbReference type="Pfam" id="PF03807">
    <property type="entry name" value="F420_oxidored"/>
    <property type="match status" value="1"/>
</dbReference>
<protein>
    <submittedName>
        <fullName evidence="3">DUF2520 domain-containing protein</fullName>
    </submittedName>
</protein>
<dbReference type="Proteomes" id="UP001629260">
    <property type="component" value="Unassembled WGS sequence"/>
</dbReference>
<dbReference type="PANTHER" id="PTHR40459:SF1">
    <property type="entry name" value="CONSERVED HYPOTHETICAL ALANINE AND LEUCINE RICH PROTEIN"/>
    <property type="match status" value="1"/>
</dbReference>
<evidence type="ECO:0000259" key="2">
    <source>
        <dbReference type="Pfam" id="PF10728"/>
    </source>
</evidence>
<dbReference type="InterPro" id="IPR018931">
    <property type="entry name" value="DUF2520"/>
</dbReference>